<evidence type="ECO:0000259" key="6">
    <source>
        <dbReference type="Pfam" id="PF03328"/>
    </source>
</evidence>
<dbReference type="InterPro" id="IPR040442">
    <property type="entry name" value="Pyrv_kinase-like_dom_sf"/>
</dbReference>
<dbReference type="PANTHER" id="PTHR32308:SF10">
    <property type="entry name" value="CITRATE LYASE SUBUNIT BETA"/>
    <property type="match status" value="1"/>
</dbReference>
<dbReference type="PANTHER" id="PTHR32308">
    <property type="entry name" value="LYASE BETA SUBUNIT, PUTATIVE (AFU_ORTHOLOGUE AFUA_4G13030)-RELATED"/>
    <property type="match status" value="1"/>
</dbReference>
<organism evidence="7 8">
    <name type="scientific">Ectopseudomonas oleovorans</name>
    <name type="common">Pseudomonas oleovorans</name>
    <dbReference type="NCBI Taxonomy" id="301"/>
    <lineage>
        <taxon>Bacteria</taxon>
        <taxon>Pseudomonadati</taxon>
        <taxon>Pseudomonadota</taxon>
        <taxon>Gammaproteobacteria</taxon>
        <taxon>Pseudomonadales</taxon>
        <taxon>Pseudomonadaceae</taxon>
        <taxon>Ectopseudomonas</taxon>
    </lineage>
</organism>
<evidence type="ECO:0000256" key="2">
    <source>
        <dbReference type="ARBA" id="ARBA00022723"/>
    </source>
</evidence>
<keyword evidence="2 5" id="KW-0479">Metal-binding</keyword>
<dbReference type="Gene3D" id="3.20.20.60">
    <property type="entry name" value="Phosphoenolpyruvate-binding domains"/>
    <property type="match status" value="1"/>
</dbReference>
<dbReference type="RefSeq" id="WP_119692920.1">
    <property type="nucleotide sequence ID" value="NZ_QXDA01000003.1"/>
</dbReference>
<dbReference type="EMBL" id="QXDA01000003">
    <property type="protein sequence ID" value="RIA31579.1"/>
    <property type="molecule type" value="Genomic_DNA"/>
</dbReference>
<dbReference type="InterPro" id="IPR011206">
    <property type="entry name" value="Citrate_lyase_beta/mcl1/mcl2"/>
</dbReference>
<proteinExistence type="predicted"/>
<feature type="binding site" evidence="5">
    <location>
        <position position="143"/>
    </location>
    <ligand>
        <name>Mg(2+)</name>
        <dbReference type="ChEBI" id="CHEBI:18420"/>
    </ligand>
</feature>
<evidence type="ECO:0000256" key="5">
    <source>
        <dbReference type="PIRSR" id="PIRSR015582-2"/>
    </source>
</evidence>
<keyword evidence="7" id="KW-0456">Lyase</keyword>
<keyword evidence="3 5" id="KW-0460">Magnesium</keyword>
<dbReference type="InterPro" id="IPR015813">
    <property type="entry name" value="Pyrv/PenolPyrv_kinase-like_dom"/>
</dbReference>
<dbReference type="GO" id="GO:0006107">
    <property type="term" value="P:oxaloacetate metabolic process"/>
    <property type="evidence" value="ECO:0007669"/>
    <property type="project" value="TreeGrafter"/>
</dbReference>
<dbReference type="GO" id="GO:0016829">
    <property type="term" value="F:lyase activity"/>
    <property type="evidence" value="ECO:0007669"/>
    <property type="project" value="UniProtKB-KW"/>
</dbReference>
<comment type="caution">
    <text evidence="7">The sequence shown here is derived from an EMBL/GenBank/DDBJ whole genome shotgun (WGS) entry which is preliminary data.</text>
</comment>
<feature type="binding site" evidence="4">
    <location>
        <position position="66"/>
    </location>
    <ligand>
        <name>substrate</name>
    </ligand>
</feature>
<feature type="domain" description="HpcH/HpaI aldolase/citrate lyase" evidence="6">
    <location>
        <begin position="7"/>
        <end position="214"/>
    </location>
</feature>
<comment type="cofactor">
    <cofactor evidence="1">
        <name>Mg(2+)</name>
        <dbReference type="ChEBI" id="CHEBI:18420"/>
    </cofactor>
</comment>
<reference evidence="7 8" key="1">
    <citation type="submission" date="2018-08" db="EMBL/GenBank/DDBJ databases">
        <title>Genome sequencing of rice bacterial endophytes.</title>
        <authorList>
            <person name="Venturi V."/>
        </authorList>
    </citation>
    <scope>NUCLEOTIDE SEQUENCE [LARGE SCALE GENOMIC DNA]</scope>
    <source>
        <strain evidence="7 8">E1205</strain>
    </source>
</reference>
<evidence type="ECO:0000256" key="3">
    <source>
        <dbReference type="ARBA" id="ARBA00022842"/>
    </source>
</evidence>
<dbReference type="InterPro" id="IPR005000">
    <property type="entry name" value="Aldolase/citrate-lyase_domain"/>
</dbReference>
<feature type="binding site" evidence="5">
    <location>
        <position position="117"/>
    </location>
    <ligand>
        <name>Mg(2+)</name>
        <dbReference type="ChEBI" id="CHEBI:18420"/>
    </ligand>
</feature>
<dbReference type="SUPFAM" id="SSF51621">
    <property type="entry name" value="Phosphoenolpyruvate/pyruvate domain"/>
    <property type="match status" value="1"/>
</dbReference>
<dbReference type="PIRSF" id="PIRSF015582">
    <property type="entry name" value="Cit_lyase_B"/>
    <property type="match status" value="1"/>
</dbReference>
<name>A0A397N782_ECTOL</name>
<dbReference type="Proteomes" id="UP000265836">
    <property type="component" value="Unassembled WGS sequence"/>
</dbReference>
<dbReference type="GO" id="GO:0000287">
    <property type="term" value="F:magnesium ion binding"/>
    <property type="evidence" value="ECO:0007669"/>
    <property type="project" value="TreeGrafter"/>
</dbReference>
<dbReference type="AlphaFoldDB" id="A0A397N782"/>
<evidence type="ECO:0000313" key="7">
    <source>
        <dbReference type="EMBL" id="RIA31579.1"/>
    </source>
</evidence>
<protein>
    <submittedName>
        <fullName evidence="7">(S)-citramalyl-CoA lyase</fullName>
    </submittedName>
</protein>
<evidence type="ECO:0000256" key="4">
    <source>
        <dbReference type="PIRSR" id="PIRSR015582-1"/>
    </source>
</evidence>
<evidence type="ECO:0000313" key="8">
    <source>
        <dbReference type="Proteomes" id="UP000265836"/>
    </source>
</evidence>
<dbReference type="Pfam" id="PF03328">
    <property type="entry name" value="HpcH_HpaI"/>
    <property type="match status" value="1"/>
</dbReference>
<sequence>MNSQIIRSALFVPASRPERIPKALAVGADAVIVDLEDAVQERLKVEARANLDVFLSSNPEARLLVRINAPEHAGHAADIELCGRHAGVIGVLLPKVECAAQVARVAACGKPVWPIIESAAGLLELPSIARASGVERLSFGALDLGLDLGLSSGSAAAERILDQARYALLLHSRTAALAAPLDSVFPAIEDREGLTRTARDARDMGFDGLLCIHPTQVDTIHRALCPAPEELDWARRVMAAASSGEGVFVVDGQMVDAPVLGRARRLLQRAGESPA</sequence>
<feature type="binding site" evidence="4">
    <location>
        <position position="117"/>
    </location>
    <ligand>
        <name>substrate</name>
    </ligand>
</feature>
<evidence type="ECO:0000256" key="1">
    <source>
        <dbReference type="ARBA" id="ARBA00001946"/>
    </source>
</evidence>
<gene>
    <name evidence="7" type="ORF">DFO61_2301</name>
</gene>
<accession>A0A397N782</accession>